<dbReference type="Gene3D" id="3.90.550.10">
    <property type="entry name" value="Spore Coat Polysaccharide Biosynthesis Protein SpsA, Chain A"/>
    <property type="match status" value="1"/>
</dbReference>
<evidence type="ECO:0000256" key="6">
    <source>
        <dbReference type="ARBA" id="ARBA00023180"/>
    </source>
</evidence>
<keyword evidence="4" id="KW-1133">Transmembrane helix</keyword>
<evidence type="ECO:0000256" key="3">
    <source>
        <dbReference type="ARBA" id="ARBA00022968"/>
    </source>
</evidence>
<feature type="non-terminal residue" evidence="7">
    <location>
        <position position="1"/>
    </location>
</feature>
<comment type="caution">
    <text evidence="7">The sequence shown here is derived from an EMBL/GenBank/DDBJ whole genome shotgun (WGS) entry which is preliminary data.</text>
</comment>
<dbReference type="GO" id="GO:0015020">
    <property type="term" value="F:glucuronosyltransferase activity"/>
    <property type="evidence" value="ECO:0007669"/>
    <property type="project" value="TreeGrafter"/>
</dbReference>
<keyword evidence="2" id="KW-0812">Transmembrane</keyword>
<organism evidence="7 8">
    <name type="scientific">Halocaridina rubra</name>
    <name type="common">Hawaiian red shrimp</name>
    <dbReference type="NCBI Taxonomy" id="373956"/>
    <lineage>
        <taxon>Eukaryota</taxon>
        <taxon>Metazoa</taxon>
        <taxon>Ecdysozoa</taxon>
        <taxon>Arthropoda</taxon>
        <taxon>Crustacea</taxon>
        <taxon>Multicrustacea</taxon>
        <taxon>Malacostraca</taxon>
        <taxon>Eumalacostraca</taxon>
        <taxon>Eucarida</taxon>
        <taxon>Decapoda</taxon>
        <taxon>Pleocyemata</taxon>
        <taxon>Caridea</taxon>
        <taxon>Atyoidea</taxon>
        <taxon>Atyidae</taxon>
        <taxon>Halocaridina</taxon>
    </lineage>
</organism>
<name>A0AAN8ZVF7_HALRR</name>
<sequence>YLGLVENQSDWYLGKLWKSHRPWPALGRGYNTGVILIHLDVMRQRNWSQKWKLIAERDLTTLFSTQLADQDIINAVVK</sequence>
<dbReference type="GO" id="GO:0016020">
    <property type="term" value="C:membrane"/>
    <property type="evidence" value="ECO:0007669"/>
    <property type="project" value="UniProtKB-SubCell"/>
</dbReference>
<keyword evidence="8" id="KW-1185">Reference proteome</keyword>
<proteinExistence type="predicted"/>
<dbReference type="Proteomes" id="UP001381693">
    <property type="component" value="Unassembled WGS sequence"/>
</dbReference>
<protein>
    <submittedName>
        <fullName evidence="7">Xylosyl- and glucuronyltransferase large1</fullName>
    </submittedName>
</protein>
<dbReference type="PANTHER" id="PTHR12270">
    <property type="entry name" value="GLYCOSYLTRANSFERASE-RELATED"/>
    <property type="match status" value="1"/>
</dbReference>
<dbReference type="AlphaFoldDB" id="A0AAN8ZVF7"/>
<dbReference type="GO" id="GO:0042285">
    <property type="term" value="F:xylosyltransferase activity"/>
    <property type="evidence" value="ECO:0007669"/>
    <property type="project" value="TreeGrafter"/>
</dbReference>
<dbReference type="InterPro" id="IPR029044">
    <property type="entry name" value="Nucleotide-diphossugar_trans"/>
</dbReference>
<evidence type="ECO:0000313" key="7">
    <source>
        <dbReference type="EMBL" id="KAK7065243.1"/>
    </source>
</evidence>
<keyword evidence="5" id="KW-0472">Membrane</keyword>
<comment type="subcellular location">
    <subcellularLocation>
        <location evidence="1">Membrane</location>
        <topology evidence="1">Single-pass type II membrane protein</topology>
    </subcellularLocation>
</comment>
<gene>
    <name evidence="7" type="primary">LARGE1</name>
    <name evidence="7" type="ORF">SK128_027175</name>
</gene>
<reference evidence="7 8" key="1">
    <citation type="submission" date="2023-11" db="EMBL/GenBank/DDBJ databases">
        <title>Halocaridina rubra genome assembly.</title>
        <authorList>
            <person name="Smith C."/>
        </authorList>
    </citation>
    <scope>NUCLEOTIDE SEQUENCE [LARGE SCALE GENOMIC DNA]</scope>
    <source>
        <strain evidence="7">EP-1</strain>
        <tissue evidence="7">Whole</tissue>
    </source>
</reference>
<dbReference type="InterPro" id="IPR051292">
    <property type="entry name" value="Xyl/GlcA_transferase"/>
</dbReference>
<dbReference type="PANTHER" id="PTHR12270:SF25">
    <property type="entry name" value="GLYCOSYLTRANSFERASE-LIKE PROTEIN LARGE"/>
    <property type="match status" value="1"/>
</dbReference>
<evidence type="ECO:0000256" key="5">
    <source>
        <dbReference type="ARBA" id="ARBA00023136"/>
    </source>
</evidence>
<evidence type="ECO:0000313" key="8">
    <source>
        <dbReference type="Proteomes" id="UP001381693"/>
    </source>
</evidence>
<dbReference type="SUPFAM" id="SSF53448">
    <property type="entry name" value="Nucleotide-diphospho-sugar transferases"/>
    <property type="match status" value="1"/>
</dbReference>
<feature type="non-terminal residue" evidence="7">
    <location>
        <position position="78"/>
    </location>
</feature>
<accession>A0AAN8ZVF7</accession>
<dbReference type="GO" id="GO:0035269">
    <property type="term" value="P:protein O-linked glycosylation via mannose"/>
    <property type="evidence" value="ECO:0007669"/>
    <property type="project" value="TreeGrafter"/>
</dbReference>
<keyword evidence="3" id="KW-0735">Signal-anchor</keyword>
<keyword evidence="6" id="KW-0325">Glycoprotein</keyword>
<evidence type="ECO:0000256" key="2">
    <source>
        <dbReference type="ARBA" id="ARBA00022692"/>
    </source>
</evidence>
<evidence type="ECO:0000256" key="4">
    <source>
        <dbReference type="ARBA" id="ARBA00022989"/>
    </source>
</evidence>
<dbReference type="EMBL" id="JAXCGZ010020840">
    <property type="protein sequence ID" value="KAK7065243.1"/>
    <property type="molecule type" value="Genomic_DNA"/>
</dbReference>
<evidence type="ECO:0000256" key="1">
    <source>
        <dbReference type="ARBA" id="ARBA00004606"/>
    </source>
</evidence>